<evidence type="ECO:0000256" key="3">
    <source>
        <dbReference type="ARBA" id="ARBA00022694"/>
    </source>
</evidence>
<dbReference type="Pfam" id="PF01171">
    <property type="entry name" value="ATP_bind_3"/>
    <property type="match status" value="1"/>
</dbReference>
<keyword evidence="5" id="KW-0067">ATP-binding</keyword>
<dbReference type="PANTHER" id="PTHR43033:SF1">
    <property type="entry name" value="TRNA(ILE)-LYSIDINE SYNTHASE-RELATED"/>
    <property type="match status" value="1"/>
</dbReference>
<dbReference type="GeneID" id="37158241"/>
<evidence type="ECO:0000256" key="5">
    <source>
        <dbReference type="ARBA" id="ARBA00022840"/>
    </source>
</evidence>
<proteinExistence type="inferred from homology"/>
<dbReference type="HAMAP" id="MF_01161">
    <property type="entry name" value="tRNA_Ile_lys_synt"/>
    <property type="match status" value="1"/>
</dbReference>
<name>A0A8G1VG10_9EURO</name>
<feature type="region of interest" description="Disordered" evidence="7">
    <location>
        <begin position="219"/>
        <end position="241"/>
    </location>
</feature>
<reference evidence="9 10" key="1">
    <citation type="submission" date="2018-02" db="EMBL/GenBank/DDBJ databases">
        <title>The genomes of Aspergillus section Nigri reveals drivers in fungal speciation.</title>
        <authorList>
            <consortium name="DOE Joint Genome Institute"/>
            <person name="Vesth T.C."/>
            <person name="Nybo J."/>
            <person name="Theobald S."/>
            <person name="Brandl J."/>
            <person name="Frisvad J.C."/>
            <person name="Nielsen K.F."/>
            <person name="Lyhne E.K."/>
            <person name="Kogle M.E."/>
            <person name="Kuo A."/>
            <person name="Riley R."/>
            <person name="Clum A."/>
            <person name="Nolan M."/>
            <person name="Lipzen A."/>
            <person name="Salamov A."/>
            <person name="Henrissat B."/>
            <person name="Wiebenga A."/>
            <person name="De vries R.P."/>
            <person name="Grigoriev I.V."/>
            <person name="Mortensen U.H."/>
            <person name="Andersen M.R."/>
            <person name="Baker S.E."/>
        </authorList>
    </citation>
    <scope>NUCLEOTIDE SEQUENCE [LARGE SCALE GENOMIC DNA]</scope>
    <source>
        <strain evidence="9 10">CBS 112811</strain>
    </source>
</reference>
<protein>
    <recommendedName>
        <fullName evidence="1">tRNA(Ile)-lysidine synthetase</fullName>
        <ecNumber evidence="1">6.3.4.19</ecNumber>
    </recommendedName>
</protein>
<dbReference type="CDD" id="cd01992">
    <property type="entry name" value="TilS_N"/>
    <property type="match status" value="1"/>
</dbReference>
<evidence type="ECO:0000256" key="2">
    <source>
        <dbReference type="ARBA" id="ARBA00022598"/>
    </source>
</evidence>
<organism evidence="9 10">
    <name type="scientific">Aspergillus piperis CBS 112811</name>
    <dbReference type="NCBI Taxonomy" id="1448313"/>
    <lineage>
        <taxon>Eukaryota</taxon>
        <taxon>Fungi</taxon>
        <taxon>Dikarya</taxon>
        <taxon>Ascomycota</taxon>
        <taxon>Pezizomycotina</taxon>
        <taxon>Eurotiomycetes</taxon>
        <taxon>Eurotiomycetidae</taxon>
        <taxon>Eurotiales</taxon>
        <taxon>Aspergillaceae</taxon>
        <taxon>Aspergillus</taxon>
        <taxon>Aspergillus subgen. Circumdati</taxon>
    </lineage>
</organism>
<dbReference type="GO" id="GO:0032267">
    <property type="term" value="F:tRNA(Ile)-lysidine synthase activity"/>
    <property type="evidence" value="ECO:0007669"/>
    <property type="project" value="UniProtKB-EC"/>
</dbReference>
<dbReference type="NCBIfam" id="TIGR02432">
    <property type="entry name" value="lysidine_TilS_N"/>
    <property type="match status" value="1"/>
</dbReference>
<keyword evidence="3" id="KW-0819">tRNA processing</keyword>
<dbReference type="InterPro" id="IPR014729">
    <property type="entry name" value="Rossmann-like_a/b/a_fold"/>
</dbReference>
<evidence type="ECO:0000256" key="6">
    <source>
        <dbReference type="ARBA" id="ARBA00048539"/>
    </source>
</evidence>
<feature type="compositionally biased region" description="Polar residues" evidence="7">
    <location>
        <begin position="496"/>
        <end position="508"/>
    </location>
</feature>
<gene>
    <name evidence="9" type="ORF">BO85DRAFT_240709</name>
</gene>
<dbReference type="InterPro" id="IPR012094">
    <property type="entry name" value="tRNA_Ile_lys_synt"/>
</dbReference>
<dbReference type="EC" id="6.3.4.19" evidence="1"/>
<feature type="compositionally biased region" description="Low complexity" evidence="7">
    <location>
        <begin position="486"/>
        <end position="495"/>
    </location>
</feature>
<evidence type="ECO:0000313" key="9">
    <source>
        <dbReference type="EMBL" id="RAH51741.1"/>
    </source>
</evidence>
<keyword evidence="4" id="KW-0547">Nucleotide-binding</keyword>
<dbReference type="Proteomes" id="UP000249526">
    <property type="component" value="Unassembled WGS sequence"/>
</dbReference>
<evidence type="ECO:0000256" key="4">
    <source>
        <dbReference type="ARBA" id="ARBA00022741"/>
    </source>
</evidence>
<feature type="domain" description="tRNA(Ile)-lysidine/2-thiocytidine synthase N-terminal" evidence="8">
    <location>
        <begin position="48"/>
        <end position="293"/>
    </location>
</feature>
<sequence>MASSHLLRHTSPGPLTVKHFIDSFQRIWLESRPARTGRKYDPHLPRRIGLAISGGADSMALAYLCKQWELTQRQTSNDTVSVTAFVVDHKAREESTREANMVAGWLDDMGLTTQILPLTWPFHSISAFETHARRLRFQALGQACRARSIETLLMGHHQDDNVETTLWRLCTGARGAGLAGIPAVTRIPECHGLFGVAESGSSMTLSKPANHNNYRIKTTNTNELRLTESPPTPTTQDQQKQYQISTGGISITRPLLSFPKRSLLATCKENNIPYVDDPTNFDPTLTPRNAIRSLLAEKKLPRALREESILSLMRKSNSLLRCVTENSNEILERCEVLEFAPDTGCLIIKFPSPSKKPTPTEMNKDASSLTLRRITELISPFPENHFPLRSFEPFVSRVFPSSSPPSSISQERGNTPAKQQSFTLGGVMFRPLRCDSSPPPSSTTTTTTPDITNYENTYLLTRQPYMRNRLPILPVTVPIYPPSSSTSSSSSCYSTQHSGNTETSQKPISASDWHLWDNRYWFRVAGTSIPLSSGAGAGAGAGPMSLSLVVRPLQKSDLKGIRMAASKEEMRVLMDRLGRDAPGLVRFTLPLLVYVGDGGKEVPLALPTIEMWLPEAEDTLKSMSCSVRWKWMYKMIDREPLERMGWLKN</sequence>
<dbReference type="Gene3D" id="3.40.50.620">
    <property type="entry name" value="HUPs"/>
    <property type="match status" value="1"/>
</dbReference>
<dbReference type="GO" id="GO:0008033">
    <property type="term" value="P:tRNA processing"/>
    <property type="evidence" value="ECO:0007669"/>
    <property type="project" value="UniProtKB-KW"/>
</dbReference>
<dbReference type="InterPro" id="IPR011063">
    <property type="entry name" value="TilS/TtcA_N"/>
</dbReference>
<dbReference type="GO" id="GO:0005524">
    <property type="term" value="F:ATP binding"/>
    <property type="evidence" value="ECO:0007669"/>
    <property type="project" value="UniProtKB-KW"/>
</dbReference>
<evidence type="ECO:0000256" key="7">
    <source>
        <dbReference type="SAM" id="MobiDB-lite"/>
    </source>
</evidence>
<keyword evidence="10" id="KW-1185">Reference proteome</keyword>
<evidence type="ECO:0000313" key="10">
    <source>
        <dbReference type="Proteomes" id="UP000249526"/>
    </source>
</evidence>
<accession>A0A8G1VG10</accession>
<keyword evidence="2" id="KW-0436">Ligase</keyword>
<dbReference type="RefSeq" id="XP_025509663.1">
    <property type="nucleotide sequence ID" value="XM_025654839.1"/>
</dbReference>
<dbReference type="SUPFAM" id="SSF52402">
    <property type="entry name" value="Adenine nucleotide alpha hydrolases-like"/>
    <property type="match status" value="1"/>
</dbReference>
<dbReference type="InterPro" id="IPR012795">
    <property type="entry name" value="tRNA_Ile_lys_synt_N"/>
</dbReference>
<dbReference type="PANTHER" id="PTHR43033">
    <property type="entry name" value="TRNA(ILE)-LYSIDINE SYNTHASE-RELATED"/>
    <property type="match status" value="1"/>
</dbReference>
<comment type="catalytic activity">
    <reaction evidence="6">
        <text>cytidine(34) in tRNA(Ile2) + L-lysine + ATP = lysidine(34) in tRNA(Ile2) + AMP + diphosphate + H(+)</text>
        <dbReference type="Rhea" id="RHEA:43744"/>
        <dbReference type="Rhea" id="RHEA-COMP:10625"/>
        <dbReference type="Rhea" id="RHEA-COMP:10670"/>
        <dbReference type="ChEBI" id="CHEBI:15378"/>
        <dbReference type="ChEBI" id="CHEBI:30616"/>
        <dbReference type="ChEBI" id="CHEBI:32551"/>
        <dbReference type="ChEBI" id="CHEBI:33019"/>
        <dbReference type="ChEBI" id="CHEBI:82748"/>
        <dbReference type="ChEBI" id="CHEBI:83665"/>
        <dbReference type="ChEBI" id="CHEBI:456215"/>
        <dbReference type="EC" id="6.3.4.19"/>
    </reaction>
</comment>
<evidence type="ECO:0000259" key="8">
    <source>
        <dbReference type="Pfam" id="PF01171"/>
    </source>
</evidence>
<dbReference type="EMBL" id="KZ825094">
    <property type="protein sequence ID" value="RAH51741.1"/>
    <property type="molecule type" value="Genomic_DNA"/>
</dbReference>
<dbReference type="AlphaFoldDB" id="A0A8G1VG10"/>
<evidence type="ECO:0000256" key="1">
    <source>
        <dbReference type="ARBA" id="ARBA00013267"/>
    </source>
</evidence>
<feature type="region of interest" description="Disordered" evidence="7">
    <location>
        <begin position="486"/>
        <end position="508"/>
    </location>
</feature>